<keyword evidence="9" id="KW-1185">Reference proteome</keyword>
<reference evidence="9" key="1">
    <citation type="journal article" date="2019" name="Int. J. Syst. Evol. Microbiol.">
        <title>The Global Catalogue of Microorganisms (GCM) 10K type strain sequencing project: providing services to taxonomists for standard genome sequencing and annotation.</title>
        <authorList>
            <consortium name="The Broad Institute Genomics Platform"/>
            <consortium name="The Broad Institute Genome Sequencing Center for Infectious Disease"/>
            <person name="Wu L."/>
            <person name="Ma J."/>
        </authorList>
    </citation>
    <scope>NUCLEOTIDE SEQUENCE [LARGE SCALE GENOMIC DNA]</scope>
    <source>
        <strain evidence="9">NBRC 112502</strain>
    </source>
</reference>
<dbReference type="InterPro" id="IPR050808">
    <property type="entry name" value="Phage_Integrase"/>
</dbReference>
<dbReference type="PROSITE" id="PS51898">
    <property type="entry name" value="TYR_RECOMBINASE"/>
    <property type="match status" value="1"/>
</dbReference>
<evidence type="ECO:0000256" key="4">
    <source>
        <dbReference type="ARBA" id="ARBA00023172"/>
    </source>
</evidence>
<evidence type="ECO:0000256" key="5">
    <source>
        <dbReference type="PROSITE-ProRule" id="PRU01248"/>
    </source>
</evidence>
<dbReference type="Gene3D" id="1.10.150.130">
    <property type="match status" value="1"/>
</dbReference>
<dbReference type="InterPro" id="IPR053876">
    <property type="entry name" value="Phage_int_M"/>
</dbReference>
<evidence type="ECO:0000313" key="9">
    <source>
        <dbReference type="Proteomes" id="UP001156641"/>
    </source>
</evidence>
<dbReference type="InterPro" id="IPR010998">
    <property type="entry name" value="Integrase_recombinase_N"/>
</dbReference>
<comment type="caution">
    <text evidence="8">The sequence shown here is derived from an EMBL/GenBank/DDBJ whole genome shotgun (WGS) entry which is preliminary data.</text>
</comment>
<gene>
    <name evidence="8" type="ORF">GCM10010909_24870</name>
</gene>
<feature type="domain" description="Core-binding (CB)" evidence="7">
    <location>
        <begin position="50"/>
        <end position="131"/>
    </location>
</feature>
<dbReference type="Gene3D" id="3.30.160.390">
    <property type="entry name" value="Integrase, DNA-binding domain"/>
    <property type="match status" value="1"/>
</dbReference>
<dbReference type="InterPro" id="IPR044068">
    <property type="entry name" value="CB"/>
</dbReference>
<dbReference type="InterPro" id="IPR011010">
    <property type="entry name" value="DNA_brk_join_enz"/>
</dbReference>
<dbReference type="Gene3D" id="1.10.443.10">
    <property type="entry name" value="Intergrase catalytic core"/>
    <property type="match status" value="1"/>
</dbReference>
<dbReference type="Pfam" id="PF00589">
    <property type="entry name" value="Phage_integrase"/>
    <property type="match status" value="1"/>
</dbReference>
<keyword evidence="2" id="KW-0229">DNA integration</keyword>
<evidence type="ECO:0000256" key="1">
    <source>
        <dbReference type="ARBA" id="ARBA00008857"/>
    </source>
</evidence>
<proteinExistence type="inferred from homology"/>
<evidence type="ECO:0000259" key="6">
    <source>
        <dbReference type="PROSITE" id="PS51898"/>
    </source>
</evidence>
<dbReference type="EMBL" id="BSOS01000067">
    <property type="protein sequence ID" value="GLR67806.1"/>
    <property type="molecule type" value="Genomic_DNA"/>
</dbReference>
<accession>A0ABQ6A5U3</accession>
<dbReference type="PANTHER" id="PTHR30629:SF2">
    <property type="entry name" value="PROPHAGE INTEGRASE INTS-RELATED"/>
    <property type="match status" value="1"/>
</dbReference>
<evidence type="ECO:0000256" key="2">
    <source>
        <dbReference type="ARBA" id="ARBA00022908"/>
    </source>
</evidence>
<organism evidence="8 9">
    <name type="scientific">Acidocella aquatica</name>
    <dbReference type="NCBI Taxonomy" id="1922313"/>
    <lineage>
        <taxon>Bacteria</taxon>
        <taxon>Pseudomonadati</taxon>
        <taxon>Pseudomonadota</taxon>
        <taxon>Alphaproteobacteria</taxon>
        <taxon>Acetobacterales</taxon>
        <taxon>Acidocellaceae</taxon>
        <taxon>Acidocella</taxon>
    </lineage>
</organism>
<dbReference type="InterPro" id="IPR013762">
    <property type="entry name" value="Integrase-like_cat_sf"/>
</dbReference>
<name>A0ABQ6A5U3_9PROT</name>
<dbReference type="CDD" id="cd00801">
    <property type="entry name" value="INT_P4_C"/>
    <property type="match status" value="1"/>
</dbReference>
<feature type="domain" description="Tyr recombinase" evidence="6">
    <location>
        <begin position="162"/>
        <end position="341"/>
    </location>
</feature>
<sequence length="365" mass="40305">MGLGPLHIVSLAEARTKAAAMRQMLLDGVDPIEMRQQTRKKVTLEAASATTFETVAQAYIKAHEAGWSNEKHAKQWKATLETYVYPVFGALAVSSIDLSLVTKVLEPIWKQKPETASRVRGRIEAVLDYATTKGWRTGDNPARWRGYLENLFPATGKISRVQHHGALACAEMPAFIKELKAQQGLAANALLLTVLTATRTGDVIGARWEEVDMAQRVWTVPAARIKGRRRDHRIPLSGTAVALLKRAMPQRDAGEVLAGFVYPGGKAGRGLSNMALLAVLKRMQCRGVTTHGFRSTFRDWAAEQTDYRPEIVESALAHVVSNKVEAAYKRTDFFDLRRQLMADWADFCEGRPPGGKLGQSDPADD</sequence>
<evidence type="ECO:0000313" key="8">
    <source>
        <dbReference type="EMBL" id="GLR67806.1"/>
    </source>
</evidence>
<dbReference type="PROSITE" id="PS51900">
    <property type="entry name" value="CB"/>
    <property type="match status" value="1"/>
</dbReference>
<keyword evidence="3 5" id="KW-0238">DNA-binding</keyword>
<dbReference type="SUPFAM" id="SSF56349">
    <property type="entry name" value="DNA breaking-rejoining enzymes"/>
    <property type="match status" value="1"/>
</dbReference>
<dbReference type="Proteomes" id="UP001156641">
    <property type="component" value="Unassembled WGS sequence"/>
</dbReference>
<dbReference type="InterPro" id="IPR038488">
    <property type="entry name" value="Integrase_DNA-bd_sf"/>
</dbReference>
<evidence type="ECO:0000256" key="3">
    <source>
        <dbReference type="ARBA" id="ARBA00023125"/>
    </source>
</evidence>
<keyword evidence="4" id="KW-0233">DNA recombination</keyword>
<comment type="similarity">
    <text evidence="1">Belongs to the 'phage' integrase family.</text>
</comment>
<dbReference type="InterPro" id="IPR002104">
    <property type="entry name" value="Integrase_catalytic"/>
</dbReference>
<evidence type="ECO:0000259" key="7">
    <source>
        <dbReference type="PROSITE" id="PS51900"/>
    </source>
</evidence>
<dbReference type="PANTHER" id="PTHR30629">
    <property type="entry name" value="PROPHAGE INTEGRASE"/>
    <property type="match status" value="1"/>
</dbReference>
<dbReference type="Pfam" id="PF22022">
    <property type="entry name" value="Phage_int_M"/>
    <property type="match status" value="1"/>
</dbReference>
<protein>
    <submittedName>
        <fullName evidence="8">Phage integrase</fullName>
    </submittedName>
</protein>